<evidence type="ECO:0000313" key="2">
    <source>
        <dbReference type="EMBL" id="GIX62471.1"/>
    </source>
</evidence>
<dbReference type="GeneID" id="94193952"/>
<dbReference type="RefSeq" id="XP_067714540.1">
    <property type="nucleotide sequence ID" value="XM_067858439.1"/>
</dbReference>
<keyword evidence="1" id="KW-0812">Transmembrane</keyword>
<keyword evidence="1" id="KW-1133">Transmembrane helix</keyword>
<accession>A0AAV4LTR0</accession>
<keyword evidence="3" id="KW-1185">Reference proteome</keyword>
<proteinExistence type="predicted"/>
<evidence type="ECO:0000313" key="3">
    <source>
        <dbReference type="Proteomes" id="UP001497744"/>
    </source>
</evidence>
<gene>
    <name evidence="2" type="ORF">BcabD6B2_19060</name>
</gene>
<comment type="caution">
    <text evidence="2">The sequence shown here is derived from an EMBL/GenBank/DDBJ whole genome shotgun (WGS) entry which is preliminary data.</text>
</comment>
<name>A0AAV4LTR0_BABCB</name>
<feature type="transmembrane region" description="Helical" evidence="1">
    <location>
        <begin position="57"/>
        <end position="73"/>
    </location>
</feature>
<evidence type="ECO:0000256" key="1">
    <source>
        <dbReference type="SAM" id="Phobius"/>
    </source>
</evidence>
<protein>
    <submittedName>
        <fullName evidence="2">HD domain-containing protein</fullName>
    </submittedName>
</protein>
<dbReference type="EMBL" id="BPLF01000002">
    <property type="protein sequence ID" value="GIX62471.1"/>
    <property type="molecule type" value="Genomic_DNA"/>
</dbReference>
<reference evidence="2 3" key="1">
    <citation type="submission" date="2021-06" db="EMBL/GenBank/DDBJ databases">
        <title>Genome sequence of Babesia caballi.</title>
        <authorList>
            <person name="Yamagishi J."/>
            <person name="Kidaka T."/>
            <person name="Ochi A."/>
        </authorList>
    </citation>
    <scope>NUCLEOTIDE SEQUENCE [LARGE SCALE GENOMIC DNA]</scope>
    <source>
        <strain evidence="2">USDA-D6B2</strain>
    </source>
</reference>
<organism evidence="2 3">
    <name type="scientific">Babesia caballi</name>
    <dbReference type="NCBI Taxonomy" id="5871"/>
    <lineage>
        <taxon>Eukaryota</taxon>
        <taxon>Sar</taxon>
        <taxon>Alveolata</taxon>
        <taxon>Apicomplexa</taxon>
        <taxon>Aconoidasida</taxon>
        <taxon>Piroplasmida</taxon>
        <taxon>Babesiidae</taxon>
        <taxon>Babesia</taxon>
    </lineage>
</organism>
<dbReference type="Proteomes" id="UP001497744">
    <property type="component" value="Unassembled WGS sequence"/>
</dbReference>
<keyword evidence="1" id="KW-0472">Membrane</keyword>
<dbReference type="AlphaFoldDB" id="A0AAV4LTR0"/>
<sequence length="120" mass="13176">MGDVDGILQYGLLIIRRRVIPLLQLRYEGLLARFEDGFDDSVTSFNGTKGSINFTDLRLNIIIVGLVGIIVLLKRCPKLLKLICDGVTFTAGPVAATLKDPLEISFNFPGHVVGSIRNTF</sequence>